<dbReference type="AlphaFoldDB" id="A0A9D4I8T9"/>
<accession>A0A9D4I8T9</accession>
<keyword evidence="2" id="KW-1185">Reference proteome</keyword>
<reference evidence="1" key="2">
    <citation type="submission" date="2020-11" db="EMBL/GenBank/DDBJ databases">
        <authorList>
            <person name="McCartney M.A."/>
            <person name="Auch B."/>
            <person name="Kono T."/>
            <person name="Mallez S."/>
            <person name="Becker A."/>
            <person name="Gohl D.M."/>
            <person name="Silverstein K.A.T."/>
            <person name="Koren S."/>
            <person name="Bechman K.B."/>
            <person name="Herman A."/>
            <person name="Abrahante J.E."/>
            <person name="Garbe J."/>
        </authorList>
    </citation>
    <scope>NUCLEOTIDE SEQUENCE</scope>
    <source>
        <strain evidence="1">Duluth1</strain>
        <tissue evidence="1">Whole animal</tissue>
    </source>
</reference>
<gene>
    <name evidence="1" type="ORF">DPMN_187181</name>
</gene>
<sequence>MFLVIGHLALKQGGRLCFITQTSAPPGPLNAHLLLLHRMLKYILADRVYHLGHGLTQASKKFETSSVPMRVLIIDMYNFY</sequence>
<name>A0A9D4I8T9_DREPO</name>
<evidence type="ECO:0000313" key="2">
    <source>
        <dbReference type="Proteomes" id="UP000828390"/>
    </source>
</evidence>
<proteinExistence type="predicted"/>
<evidence type="ECO:0000313" key="1">
    <source>
        <dbReference type="EMBL" id="KAH3752560.1"/>
    </source>
</evidence>
<organism evidence="1 2">
    <name type="scientific">Dreissena polymorpha</name>
    <name type="common">Zebra mussel</name>
    <name type="synonym">Mytilus polymorpha</name>
    <dbReference type="NCBI Taxonomy" id="45954"/>
    <lineage>
        <taxon>Eukaryota</taxon>
        <taxon>Metazoa</taxon>
        <taxon>Spiralia</taxon>
        <taxon>Lophotrochozoa</taxon>
        <taxon>Mollusca</taxon>
        <taxon>Bivalvia</taxon>
        <taxon>Autobranchia</taxon>
        <taxon>Heteroconchia</taxon>
        <taxon>Euheterodonta</taxon>
        <taxon>Imparidentia</taxon>
        <taxon>Neoheterodontei</taxon>
        <taxon>Myida</taxon>
        <taxon>Dreissenoidea</taxon>
        <taxon>Dreissenidae</taxon>
        <taxon>Dreissena</taxon>
    </lineage>
</organism>
<dbReference type="EMBL" id="JAIWYP010000010">
    <property type="protein sequence ID" value="KAH3752560.1"/>
    <property type="molecule type" value="Genomic_DNA"/>
</dbReference>
<comment type="caution">
    <text evidence="1">The sequence shown here is derived from an EMBL/GenBank/DDBJ whole genome shotgun (WGS) entry which is preliminary data.</text>
</comment>
<dbReference type="Proteomes" id="UP000828390">
    <property type="component" value="Unassembled WGS sequence"/>
</dbReference>
<protein>
    <submittedName>
        <fullName evidence="1">Uncharacterized protein</fullName>
    </submittedName>
</protein>
<reference evidence="1" key="1">
    <citation type="journal article" date="2019" name="bioRxiv">
        <title>The Genome of the Zebra Mussel, Dreissena polymorpha: A Resource for Invasive Species Research.</title>
        <authorList>
            <person name="McCartney M.A."/>
            <person name="Auch B."/>
            <person name="Kono T."/>
            <person name="Mallez S."/>
            <person name="Zhang Y."/>
            <person name="Obille A."/>
            <person name="Becker A."/>
            <person name="Abrahante J.E."/>
            <person name="Garbe J."/>
            <person name="Badalamenti J.P."/>
            <person name="Herman A."/>
            <person name="Mangelson H."/>
            <person name="Liachko I."/>
            <person name="Sullivan S."/>
            <person name="Sone E.D."/>
            <person name="Koren S."/>
            <person name="Silverstein K.A.T."/>
            <person name="Beckman K.B."/>
            <person name="Gohl D.M."/>
        </authorList>
    </citation>
    <scope>NUCLEOTIDE SEQUENCE</scope>
    <source>
        <strain evidence="1">Duluth1</strain>
        <tissue evidence="1">Whole animal</tissue>
    </source>
</reference>